<evidence type="ECO:0000313" key="2">
    <source>
        <dbReference type="Proteomes" id="UP000499080"/>
    </source>
</evidence>
<protein>
    <recommendedName>
        <fullName evidence="3">RNase H type-1 domain-containing protein</fullName>
    </recommendedName>
</protein>
<comment type="caution">
    <text evidence="1">The sequence shown here is derived from an EMBL/GenBank/DDBJ whole genome shotgun (WGS) entry which is preliminary data.</text>
</comment>
<evidence type="ECO:0000313" key="1">
    <source>
        <dbReference type="EMBL" id="GBO25883.1"/>
    </source>
</evidence>
<accession>A0A4Y2VKN8</accession>
<dbReference type="Proteomes" id="UP000499080">
    <property type="component" value="Unassembled WGS sequence"/>
</dbReference>
<evidence type="ECO:0008006" key="3">
    <source>
        <dbReference type="Google" id="ProtNLM"/>
    </source>
</evidence>
<dbReference type="OrthoDB" id="8063525at2759"/>
<name>A0A4Y2VKN8_ARAVE</name>
<gene>
    <name evidence="1" type="ORF">AVEN_242108_1</name>
</gene>
<dbReference type="AlphaFoldDB" id="A0A4Y2VKN8"/>
<proteinExistence type="predicted"/>
<sequence length="137" mass="15936">MVWWKLLLNQEMLTAARFSAQEIIAIDMALDFVLELQLFREIWILSESRSVAQYLHTRRDGDRKDQTALARLSSGHIKTLRFSCGDKKFNICTMCKMIEATPQHLHRCAVPLVYDDLPKRPDFVLELMNANDLIDLI</sequence>
<dbReference type="EMBL" id="BGPR01048864">
    <property type="protein sequence ID" value="GBO25883.1"/>
    <property type="molecule type" value="Genomic_DNA"/>
</dbReference>
<keyword evidence="2" id="KW-1185">Reference proteome</keyword>
<reference evidence="1 2" key="1">
    <citation type="journal article" date="2019" name="Sci. Rep.">
        <title>Orb-weaving spider Araneus ventricosus genome elucidates the spidroin gene catalogue.</title>
        <authorList>
            <person name="Kono N."/>
            <person name="Nakamura H."/>
            <person name="Ohtoshi R."/>
            <person name="Moran D.A.P."/>
            <person name="Shinohara A."/>
            <person name="Yoshida Y."/>
            <person name="Fujiwara M."/>
            <person name="Mori M."/>
            <person name="Tomita M."/>
            <person name="Arakawa K."/>
        </authorList>
    </citation>
    <scope>NUCLEOTIDE SEQUENCE [LARGE SCALE GENOMIC DNA]</scope>
</reference>
<organism evidence="1 2">
    <name type="scientific">Araneus ventricosus</name>
    <name type="common">Orbweaver spider</name>
    <name type="synonym">Epeira ventricosa</name>
    <dbReference type="NCBI Taxonomy" id="182803"/>
    <lineage>
        <taxon>Eukaryota</taxon>
        <taxon>Metazoa</taxon>
        <taxon>Ecdysozoa</taxon>
        <taxon>Arthropoda</taxon>
        <taxon>Chelicerata</taxon>
        <taxon>Arachnida</taxon>
        <taxon>Araneae</taxon>
        <taxon>Araneomorphae</taxon>
        <taxon>Entelegynae</taxon>
        <taxon>Araneoidea</taxon>
        <taxon>Araneidae</taxon>
        <taxon>Araneus</taxon>
    </lineage>
</organism>